<protein>
    <submittedName>
        <fullName evidence="3">Uncharacterized protein LOC115883240</fullName>
    </submittedName>
</protein>
<dbReference type="KEGG" id="soy:115883240"/>
<evidence type="ECO:0000259" key="1">
    <source>
        <dbReference type="SMART" id="SM00256"/>
    </source>
</evidence>
<accession>A0A6J2Y158</accession>
<organism evidence="2 3">
    <name type="scientific">Sitophilus oryzae</name>
    <name type="common">Rice weevil</name>
    <name type="synonym">Curculio oryzae</name>
    <dbReference type="NCBI Taxonomy" id="7048"/>
    <lineage>
        <taxon>Eukaryota</taxon>
        <taxon>Metazoa</taxon>
        <taxon>Ecdysozoa</taxon>
        <taxon>Arthropoda</taxon>
        <taxon>Hexapoda</taxon>
        <taxon>Insecta</taxon>
        <taxon>Pterygota</taxon>
        <taxon>Neoptera</taxon>
        <taxon>Endopterygota</taxon>
        <taxon>Coleoptera</taxon>
        <taxon>Polyphaga</taxon>
        <taxon>Cucujiformia</taxon>
        <taxon>Curculionidae</taxon>
        <taxon>Dryophthorinae</taxon>
        <taxon>Sitophilus</taxon>
    </lineage>
</organism>
<keyword evidence="2" id="KW-1185">Reference proteome</keyword>
<reference evidence="3" key="1">
    <citation type="submission" date="2025-08" db="UniProtKB">
        <authorList>
            <consortium name="RefSeq"/>
        </authorList>
    </citation>
    <scope>IDENTIFICATION</scope>
    <source>
        <tissue evidence="3">Gonads</tissue>
    </source>
</reference>
<dbReference type="AlphaFoldDB" id="A0A6J2Y158"/>
<dbReference type="Pfam" id="PF00646">
    <property type="entry name" value="F-box"/>
    <property type="match status" value="1"/>
</dbReference>
<sequence length="424" mass="50103">MIFPLEILEHILLKCDGKTLLTARKSCKSLRDTIDYLTEKTRLWEWCCREEINPEELVEYLPKYEAYGKEKWLYMYINWSSWETIEDVTILNPILSPVQFQKISSIAVSSDHIAVGSEDGRLRIFTKHWAPVFEHRIVAVKLTKLTFIDYNDYNDINNLDLCLVVAYPKGISIVAFNGIRNYQFDILDIISHSVYNNYICYEKVGGRMTIIKITNHYDRREIQEIWFTRIYSPGCITCYKMWNGKCTFLINSILESLVYENPNITPMEQMQRITDIKFYAPLIIDSSTTQILRDNVIISVYKNNGSDKTSQPDIIEDYVEIIIIDKYKRHSKKLFNMWEIFRSNITCIFLYGNTLLIGTDSGSLYYYHISNWKNFDLKYYNHRQVICKHPIIVIQAKENEKERKFYICSKFTVHEVSGFIPSIY</sequence>
<dbReference type="InterPro" id="IPR001810">
    <property type="entry name" value="F-box_dom"/>
</dbReference>
<dbReference type="SUPFAM" id="SSF81383">
    <property type="entry name" value="F-box domain"/>
    <property type="match status" value="1"/>
</dbReference>
<dbReference type="RefSeq" id="XP_030757437.1">
    <property type="nucleotide sequence ID" value="XM_030901577.1"/>
</dbReference>
<evidence type="ECO:0000313" key="3">
    <source>
        <dbReference type="RefSeq" id="XP_030757437.1"/>
    </source>
</evidence>
<dbReference type="OrthoDB" id="2095648at2759"/>
<dbReference type="Proteomes" id="UP000504635">
    <property type="component" value="Unplaced"/>
</dbReference>
<dbReference type="SUPFAM" id="SSF101908">
    <property type="entry name" value="Putative isomerase YbhE"/>
    <property type="match status" value="1"/>
</dbReference>
<dbReference type="InParanoid" id="A0A6J2Y158"/>
<dbReference type="SMART" id="SM00256">
    <property type="entry name" value="FBOX"/>
    <property type="match status" value="1"/>
</dbReference>
<gene>
    <name evidence="3" type="primary">LOC115883240</name>
</gene>
<dbReference type="CDD" id="cd09917">
    <property type="entry name" value="F-box_SF"/>
    <property type="match status" value="1"/>
</dbReference>
<evidence type="ECO:0000313" key="2">
    <source>
        <dbReference type="Proteomes" id="UP000504635"/>
    </source>
</evidence>
<feature type="domain" description="F-box" evidence="1">
    <location>
        <begin position="3"/>
        <end position="43"/>
    </location>
</feature>
<proteinExistence type="predicted"/>
<dbReference type="InterPro" id="IPR036047">
    <property type="entry name" value="F-box-like_dom_sf"/>
</dbReference>
<dbReference type="GeneID" id="115883240"/>
<name>A0A6J2Y158_SITOR</name>